<dbReference type="Gene3D" id="3.40.50.720">
    <property type="entry name" value="NAD(P)-binding Rossmann-like Domain"/>
    <property type="match status" value="1"/>
</dbReference>
<evidence type="ECO:0000256" key="2">
    <source>
        <dbReference type="ARBA" id="ARBA00023002"/>
    </source>
</evidence>
<dbReference type="InterPro" id="IPR002347">
    <property type="entry name" value="SDR_fam"/>
</dbReference>
<evidence type="ECO:0000313" key="3">
    <source>
        <dbReference type="EMBL" id="GGH79079.1"/>
    </source>
</evidence>
<dbReference type="RefSeq" id="WP_172243868.1">
    <property type="nucleotide sequence ID" value="NZ_BMDD01000003.1"/>
</dbReference>
<dbReference type="Pfam" id="PF00106">
    <property type="entry name" value="adh_short"/>
    <property type="match status" value="1"/>
</dbReference>
<dbReference type="Proteomes" id="UP000605427">
    <property type="component" value="Unassembled WGS sequence"/>
</dbReference>
<accession>A0ABQ1ZTN3</accession>
<name>A0ABQ1ZTN3_9BACL</name>
<dbReference type="SUPFAM" id="SSF51735">
    <property type="entry name" value="NAD(P)-binding Rossmann-fold domains"/>
    <property type="match status" value="1"/>
</dbReference>
<sequence length="250" mass="28291">MNTTRYAVVTGADRGLGFALTEGLLERGWRVFAGSYLPDWPQLAELQSRYPDLLVNLPLDVSSDSSILSAAAAVEERTRSIDLLINNAGVITDRNDDSIRTTQDYDEMIRLYQVNALGPIQVSEAFLPLLEQGELKRLCYVSSEAGSIAKAERTAWFGYCMSKAALNRGVHLLFDRLRPEGYTFRLYHPGWLRTYMSGIRNEQAELEPSESAEPALNYFLGSTLPWDEKPHAIDEDDLVMRDYQGREWPF</sequence>
<protein>
    <submittedName>
        <fullName evidence="3">Short-chain dehydrogenase</fullName>
    </submittedName>
</protein>
<dbReference type="PANTHER" id="PTHR43544:SF7">
    <property type="entry name" value="NADB-LER2"/>
    <property type="match status" value="1"/>
</dbReference>
<keyword evidence="2" id="KW-0560">Oxidoreductase</keyword>
<dbReference type="EMBL" id="BMDD01000003">
    <property type="protein sequence ID" value="GGH79079.1"/>
    <property type="molecule type" value="Genomic_DNA"/>
</dbReference>
<dbReference type="InterPro" id="IPR051468">
    <property type="entry name" value="Fungal_SecMetab_SDRs"/>
</dbReference>
<proteinExistence type="predicted"/>
<evidence type="ECO:0000313" key="4">
    <source>
        <dbReference type="Proteomes" id="UP000605427"/>
    </source>
</evidence>
<reference evidence="4" key="1">
    <citation type="journal article" date="2019" name="Int. J. Syst. Evol. Microbiol.">
        <title>The Global Catalogue of Microorganisms (GCM) 10K type strain sequencing project: providing services to taxonomists for standard genome sequencing and annotation.</title>
        <authorList>
            <consortium name="The Broad Institute Genomics Platform"/>
            <consortium name="The Broad Institute Genome Sequencing Center for Infectious Disease"/>
            <person name="Wu L."/>
            <person name="Ma J."/>
        </authorList>
    </citation>
    <scope>NUCLEOTIDE SEQUENCE [LARGE SCALE GENOMIC DNA]</scope>
    <source>
        <strain evidence="4">CCM 8702</strain>
    </source>
</reference>
<comment type="caution">
    <text evidence="3">The sequence shown here is derived from an EMBL/GenBank/DDBJ whole genome shotgun (WGS) entry which is preliminary data.</text>
</comment>
<dbReference type="PRINTS" id="PR00081">
    <property type="entry name" value="GDHRDH"/>
</dbReference>
<keyword evidence="4" id="KW-1185">Reference proteome</keyword>
<gene>
    <name evidence="3" type="ORF">GCM10007362_25330</name>
</gene>
<evidence type="ECO:0000256" key="1">
    <source>
        <dbReference type="ARBA" id="ARBA00022857"/>
    </source>
</evidence>
<keyword evidence="1" id="KW-0521">NADP</keyword>
<dbReference type="InterPro" id="IPR036291">
    <property type="entry name" value="NAD(P)-bd_dom_sf"/>
</dbReference>
<organism evidence="3 4">
    <name type="scientific">Saccharibacillus endophyticus</name>
    <dbReference type="NCBI Taxonomy" id="2060666"/>
    <lineage>
        <taxon>Bacteria</taxon>
        <taxon>Bacillati</taxon>
        <taxon>Bacillota</taxon>
        <taxon>Bacilli</taxon>
        <taxon>Bacillales</taxon>
        <taxon>Paenibacillaceae</taxon>
        <taxon>Saccharibacillus</taxon>
    </lineage>
</organism>
<dbReference type="PANTHER" id="PTHR43544">
    <property type="entry name" value="SHORT-CHAIN DEHYDROGENASE/REDUCTASE"/>
    <property type="match status" value="1"/>
</dbReference>